<keyword evidence="6 9" id="KW-0119">Carbohydrate metabolism</keyword>
<dbReference type="OrthoDB" id="9776488at2"/>
<evidence type="ECO:0000256" key="7">
    <source>
        <dbReference type="ARBA" id="ARBA00047647"/>
    </source>
</evidence>
<feature type="binding site" evidence="11">
    <location>
        <position position="254"/>
    </location>
    <ligand>
        <name>substrate</name>
    </ligand>
</feature>
<evidence type="ECO:0000256" key="11">
    <source>
        <dbReference type="PIRSR" id="PIRSR038994-2"/>
    </source>
</evidence>
<dbReference type="Gene3D" id="3.20.20.140">
    <property type="entry name" value="Metal-dependent hydrolases"/>
    <property type="match status" value="1"/>
</dbReference>
<evidence type="ECO:0000256" key="12">
    <source>
        <dbReference type="PIRSR" id="PIRSR038994-3"/>
    </source>
</evidence>
<accession>A0A0A3I4X8</accession>
<dbReference type="PANTHER" id="PTHR11113">
    <property type="entry name" value="N-ACETYLGLUCOSAMINE-6-PHOSPHATE DEACETYLASE"/>
    <property type="match status" value="1"/>
</dbReference>
<feature type="domain" description="Amidohydrolase-related" evidence="13">
    <location>
        <begin position="53"/>
        <end position="382"/>
    </location>
</feature>
<feature type="active site" description="Proton donor/acceptor" evidence="10">
    <location>
        <position position="277"/>
    </location>
</feature>
<evidence type="ECO:0000256" key="10">
    <source>
        <dbReference type="PIRSR" id="PIRSR038994-1"/>
    </source>
</evidence>
<comment type="cofactor">
    <cofactor evidence="12">
        <name>a divalent metal cation</name>
        <dbReference type="ChEBI" id="CHEBI:60240"/>
    </cofactor>
    <text evidence="12">Binds 1 divalent metal cation per subunit.</text>
</comment>
<dbReference type="GO" id="GO:0046872">
    <property type="term" value="F:metal ion binding"/>
    <property type="evidence" value="ECO:0007669"/>
    <property type="project" value="UniProtKB-KW"/>
</dbReference>
<organism evidence="14 15">
    <name type="scientific">Ureibacillus manganicus DSM 26584</name>
    <dbReference type="NCBI Taxonomy" id="1384049"/>
    <lineage>
        <taxon>Bacteria</taxon>
        <taxon>Bacillati</taxon>
        <taxon>Bacillota</taxon>
        <taxon>Bacilli</taxon>
        <taxon>Bacillales</taxon>
        <taxon>Caryophanaceae</taxon>
        <taxon>Ureibacillus</taxon>
    </lineage>
</organism>
<dbReference type="EMBL" id="JPVN01000016">
    <property type="protein sequence ID" value="KGR77728.1"/>
    <property type="molecule type" value="Genomic_DNA"/>
</dbReference>
<evidence type="ECO:0000313" key="15">
    <source>
        <dbReference type="Proteomes" id="UP000030416"/>
    </source>
</evidence>
<dbReference type="CDD" id="cd00854">
    <property type="entry name" value="NagA"/>
    <property type="match status" value="1"/>
</dbReference>
<evidence type="ECO:0000256" key="1">
    <source>
        <dbReference type="ARBA" id="ARBA00010716"/>
    </source>
</evidence>
<comment type="caution">
    <text evidence="14">The sequence shown here is derived from an EMBL/GenBank/DDBJ whole genome shotgun (WGS) entry which is preliminary data.</text>
</comment>
<evidence type="ECO:0000256" key="9">
    <source>
        <dbReference type="PIRNR" id="PIRNR038994"/>
    </source>
</evidence>
<evidence type="ECO:0000313" key="14">
    <source>
        <dbReference type="EMBL" id="KGR77728.1"/>
    </source>
</evidence>
<dbReference type="InterPro" id="IPR006680">
    <property type="entry name" value="Amidohydro-rel"/>
</dbReference>
<dbReference type="SUPFAM" id="SSF51338">
    <property type="entry name" value="Composite domain of metallo-dependent hydrolases"/>
    <property type="match status" value="1"/>
</dbReference>
<comment type="pathway">
    <text evidence="8">Amino-sugar metabolism; N-acetylneuraminate degradation; D-fructose 6-phosphate from N-acetylneuraminate: step 4/5.</text>
</comment>
<feature type="binding site" evidence="11">
    <location>
        <begin position="310"/>
        <end position="312"/>
    </location>
    <ligand>
        <name>substrate</name>
    </ligand>
</feature>
<dbReference type="STRING" id="1384049.CD29_13845"/>
<feature type="binding site" evidence="11">
    <location>
        <position position="143"/>
    </location>
    <ligand>
        <name>substrate</name>
    </ligand>
</feature>
<gene>
    <name evidence="14" type="ORF">CD29_13845</name>
</gene>
<dbReference type="eggNOG" id="COG1820">
    <property type="taxonomic scope" value="Bacteria"/>
</dbReference>
<evidence type="ECO:0000259" key="13">
    <source>
        <dbReference type="Pfam" id="PF01979"/>
    </source>
</evidence>
<evidence type="ECO:0000256" key="2">
    <source>
        <dbReference type="ARBA" id="ARBA00011899"/>
    </source>
</evidence>
<sequence length="387" mass="42550">MADKLIRNLQICLEDGSVIRGEVFIQNGKISRISEMPIENYDGEEFDGNGNLALPGFIDQHIHGAIGEDFMDGKLHATEKIVQYLPSEGTTSFLATTMTHSPDHIQNAINLNQQFIGNHSFKGADMLGFHLEGPFIHPEQAGAQPLQYIRKPSIEMVKEWFGSELDGLKIVTLAPELDTNFEMINFLKNHQVLSSAGHTKASFEIIESAQQHGLTNLTHFTNAMTGLHHREIGVVGAGFMNNSLFCEVIADGVHLSTKMLKMIGKFIGSDRIILITDSMRAKGLPDGTYTLADQDVTVVGPKATLRNGTLAGSVLRMIDGVKLMKDVCDLSIHDIQKISSMNAAKQLGVFDRKGSLQVGKDADLVLLNEEFEIQHTFCLGELCFSIN</sequence>
<evidence type="ECO:0000256" key="8">
    <source>
        <dbReference type="ARBA" id="ARBA00060590"/>
    </source>
</evidence>
<evidence type="ECO:0000256" key="4">
    <source>
        <dbReference type="ARBA" id="ARBA00022723"/>
    </source>
</evidence>
<keyword evidence="15" id="KW-1185">Reference proteome</keyword>
<dbReference type="InterPro" id="IPR032466">
    <property type="entry name" value="Metal_Hydrolase"/>
</dbReference>
<keyword evidence="4 12" id="KW-0479">Metal-binding</keyword>
<comment type="catalytic activity">
    <reaction evidence="7">
        <text>N-acetyl-D-glucosamine 6-phosphate + H2O = D-glucosamine 6-phosphate + acetate</text>
        <dbReference type="Rhea" id="RHEA:22936"/>
        <dbReference type="ChEBI" id="CHEBI:15377"/>
        <dbReference type="ChEBI" id="CHEBI:30089"/>
        <dbReference type="ChEBI" id="CHEBI:57513"/>
        <dbReference type="ChEBI" id="CHEBI:58725"/>
        <dbReference type="EC" id="3.5.1.25"/>
    </reaction>
</comment>
<dbReference type="AlphaFoldDB" id="A0A0A3I4X8"/>
<feature type="binding site" evidence="11">
    <location>
        <position position="230"/>
    </location>
    <ligand>
        <name>substrate</name>
    </ligand>
</feature>
<evidence type="ECO:0000256" key="6">
    <source>
        <dbReference type="ARBA" id="ARBA00023277"/>
    </source>
</evidence>
<dbReference type="GO" id="GO:0008448">
    <property type="term" value="F:N-acetylglucosamine-6-phosphate deacetylase activity"/>
    <property type="evidence" value="ECO:0007669"/>
    <property type="project" value="UniProtKB-EC"/>
</dbReference>
<proteinExistence type="inferred from homology"/>
<name>A0A0A3I4X8_9BACL</name>
<evidence type="ECO:0000256" key="3">
    <source>
        <dbReference type="ARBA" id="ARBA00018029"/>
    </source>
</evidence>
<dbReference type="PANTHER" id="PTHR11113:SF14">
    <property type="entry name" value="N-ACETYLGLUCOSAMINE-6-PHOSPHATE DEACETYLASE"/>
    <property type="match status" value="1"/>
</dbReference>
<dbReference type="Proteomes" id="UP000030416">
    <property type="component" value="Unassembled WGS sequence"/>
</dbReference>
<comment type="similarity">
    <text evidence="1 9">Belongs to the metallo-dependent hydrolases superfamily. NagA family.</text>
</comment>
<keyword evidence="5 9" id="KW-0378">Hydrolase</keyword>
<dbReference type="InterPro" id="IPR003764">
    <property type="entry name" value="GlcNAc_6-P_deAcase"/>
</dbReference>
<dbReference type="NCBIfam" id="TIGR00221">
    <property type="entry name" value="nagA"/>
    <property type="match status" value="1"/>
</dbReference>
<dbReference type="PIRSF" id="PIRSF038994">
    <property type="entry name" value="NagA"/>
    <property type="match status" value="1"/>
</dbReference>
<dbReference type="InterPro" id="IPR011059">
    <property type="entry name" value="Metal-dep_hydrolase_composite"/>
</dbReference>
<feature type="binding site" evidence="12">
    <location>
        <position position="219"/>
    </location>
    <ligand>
        <name>Zn(2+)</name>
        <dbReference type="ChEBI" id="CHEBI:29105"/>
    </ligand>
</feature>
<dbReference type="SUPFAM" id="SSF51556">
    <property type="entry name" value="Metallo-dependent hydrolases"/>
    <property type="match status" value="1"/>
</dbReference>
<feature type="binding site" evidence="11">
    <location>
        <begin position="222"/>
        <end position="223"/>
    </location>
    <ligand>
        <name>substrate</name>
    </ligand>
</feature>
<dbReference type="GO" id="GO:0006046">
    <property type="term" value="P:N-acetylglucosamine catabolic process"/>
    <property type="evidence" value="ECO:0007669"/>
    <property type="project" value="TreeGrafter"/>
</dbReference>
<dbReference type="Gene3D" id="2.30.40.10">
    <property type="entry name" value="Urease, subunit C, domain 1"/>
    <property type="match status" value="1"/>
</dbReference>
<protein>
    <recommendedName>
        <fullName evidence="3">N-acetylglucosamine-6-phosphate deacetylase</fullName>
        <ecNumber evidence="2">3.5.1.25</ecNumber>
    </recommendedName>
</protein>
<feature type="binding site" evidence="12">
    <location>
        <position position="132"/>
    </location>
    <ligand>
        <name>Zn(2+)</name>
        <dbReference type="ChEBI" id="CHEBI:29105"/>
    </ligand>
</feature>
<dbReference type="FunFam" id="3.20.20.140:FF:000004">
    <property type="entry name" value="N-acetylglucosamine-6-phosphate deacetylase"/>
    <property type="match status" value="1"/>
</dbReference>
<dbReference type="EC" id="3.5.1.25" evidence="2"/>
<reference evidence="14 15" key="1">
    <citation type="submission" date="2014-02" db="EMBL/GenBank/DDBJ databases">
        <title>Draft genome sequence of Lysinibacillus manganicus DSM 26584T.</title>
        <authorList>
            <person name="Zhang F."/>
            <person name="Wang G."/>
            <person name="Zhang L."/>
        </authorList>
    </citation>
    <scope>NUCLEOTIDE SEQUENCE [LARGE SCALE GENOMIC DNA]</scope>
    <source>
        <strain evidence="14 15">DSM 26584</strain>
    </source>
</reference>
<dbReference type="RefSeq" id="WP_036187778.1">
    <property type="nucleotide sequence ID" value="NZ_AVDA01000016.1"/>
</dbReference>
<feature type="binding site" evidence="12">
    <location>
        <position position="198"/>
    </location>
    <ligand>
        <name>Zn(2+)</name>
        <dbReference type="ChEBI" id="CHEBI:29105"/>
    </ligand>
</feature>
<dbReference type="Pfam" id="PF01979">
    <property type="entry name" value="Amidohydro_1"/>
    <property type="match status" value="1"/>
</dbReference>
<evidence type="ECO:0000256" key="5">
    <source>
        <dbReference type="ARBA" id="ARBA00022801"/>
    </source>
</evidence>